<feature type="region of interest" description="Disordered" evidence="1">
    <location>
        <begin position="64"/>
        <end position="92"/>
    </location>
</feature>
<name>A0AAV7L3V6_PLEWA</name>
<dbReference type="Proteomes" id="UP001066276">
    <property type="component" value="Chromosome 12"/>
</dbReference>
<proteinExistence type="predicted"/>
<reference evidence="2" key="1">
    <citation type="journal article" date="2022" name="bioRxiv">
        <title>Sequencing and chromosome-scale assembly of the giantPleurodeles waltlgenome.</title>
        <authorList>
            <person name="Brown T."/>
            <person name="Elewa A."/>
            <person name="Iarovenko S."/>
            <person name="Subramanian E."/>
            <person name="Araus A.J."/>
            <person name="Petzold A."/>
            <person name="Susuki M."/>
            <person name="Suzuki K.-i.T."/>
            <person name="Hayashi T."/>
            <person name="Toyoda A."/>
            <person name="Oliveira C."/>
            <person name="Osipova E."/>
            <person name="Leigh N.D."/>
            <person name="Simon A."/>
            <person name="Yun M.H."/>
        </authorList>
    </citation>
    <scope>NUCLEOTIDE SEQUENCE</scope>
    <source>
        <strain evidence="2">20211129_DDA</strain>
        <tissue evidence="2">Liver</tissue>
    </source>
</reference>
<evidence type="ECO:0000256" key="1">
    <source>
        <dbReference type="SAM" id="MobiDB-lite"/>
    </source>
</evidence>
<accession>A0AAV7L3V6</accession>
<comment type="caution">
    <text evidence="2">The sequence shown here is derived from an EMBL/GenBank/DDBJ whole genome shotgun (WGS) entry which is preliminary data.</text>
</comment>
<evidence type="ECO:0000313" key="2">
    <source>
        <dbReference type="EMBL" id="KAJ1084003.1"/>
    </source>
</evidence>
<gene>
    <name evidence="2" type="ORF">NDU88_004158</name>
</gene>
<dbReference type="EMBL" id="JANPWB010000016">
    <property type="protein sequence ID" value="KAJ1084003.1"/>
    <property type="molecule type" value="Genomic_DNA"/>
</dbReference>
<dbReference type="AlphaFoldDB" id="A0AAV7L3V6"/>
<evidence type="ECO:0000313" key="3">
    <source>
        <dbReference type="Proteomes" id="UP001066276"/>
    </source>
</evidence>
<organism evidence="2 3">
    <name type="scientific">Pleurodeles waltl</name>
    <name type="common">Iberian ribbed newt</name>
    <dbReference type="NCBI Taxonomy" id="8319"/>
    <lineage>
        <taxon>Eukaryota</taxon>
        <taxon>Metazoa</taxon>
        <taxon>Chordata</taxon>
        <taxon>Craniata</taxon>
        <taxon>Vertebrata</taxon>
        <taxon>Euteleostomi</taxon>
        <taxon>Amphibia</taxon>
        <taxon>Batrachia</taxon>
        <taxon>Caudata</taxon>
        <taxon>Salamandroidea</taxon>
        <taxon>Salamandridae</taxon>
        <taxon>Pleurodelinae</taxon>
        <taxon>Pleurodeles</taxon>
    </lineage>
</organism>
<protein>
    <submittedName>
        <fullName evidence="2">Uncharacterized protein</fullName>
    </submittedName>
</protein>
<keyword evidence="3" id="KW-1185">Reference proteome</keyword>
<sequence length="92" mass="10614">MLGVSCRLRLLIRTRHLLFDGRLRYRARLFAVFDKSGQLHSVAHGYAHIPVEMERLRLGTKLNRRDTRLEGAGNNGEKSVEKQGVRTRSKKD</sequence>